<dbReference type="Proteomes" id="UP001497472">
    <property type="component" value="Unassembled WGS sequence"/>
</dbReference>
<accession>A0AAV1K1L4</accession>
<protein>
    <submittedName>
        <fullName evidence="1">Uncharacterized protein</fullName>
    </submittedName>
</protein>
<sequence length="77" mass="8325">MLGYGVDDSRRPDRLGRRRPSNCAIQITNALGRSPGSVLAYGVKLAAMTLASNRSTPLARCATTQLPYSCPRVVFDI</sequence>
<organism evidence="1 2">
    <name type="scientific">Leptosia nina</name>
    <dbReference type="NCBI Taxonomy" id="320188"/>
    <lineage>
        <taxon>Eukaryota</taxon>
        <taxon>Metazoa</taxon>
        <taxon>Ecdysozoa</taxon>
        <taxon>Arthropoda</taxon>
        <taxon>Hexapoda</taxon>
        <taxon>Insecta</taxon>
        <taxon>Pterygota</taxon>
        <taxon>Neoptera</taxon>
        <taxon>Endopterygota</taxon>
        <taxon>Lepidoptera</taxon>
        <taxon>Glossata</taxon>
        <taxon>Ditrysia</taxon>
        <taxon>Papilionoidea</taxon>
        <taxon>Pieridae</taxon>
        <taxon>Pierinae</taxon>
        <taxon>Leptosia</taxon>
    </lineage>
</organism>
<name>A0AAV1K1L4_9NEOP</name>
<reference evidence="1 2" key="1">
    <citation type="submission" date="2023-11" db="EMBL/GenBank/DDBJ databases">
        <authorList>
            <person name="Okamura Y."/>
        </authorList>
    </citation>
    <scope>NUCLEOTIDE SEQUENCE [LARGE SCALE GENOMIC DNA]</scope>
</reference>
<keyword evidence="2" id="KW-1185">Reference proteome</keyword>
<proteinExistence type="predicted"/>
<gene>
    <name evidence="1" type="ORF">LNINA_LOCUS13862</name>
</gene>
<evidence type="ECO:0000313" key="1">
    <source>
        <dbReference type="EMBL" id="CAK1555019.1"/>
    </source>
</evidence>
<dbReference type="EMBL" id="CAVLEF010000279">
    <property type="protein sequence ID" value="CAK1555019.1"/>
    <property type="molecule type" value="Genomic_DNA"/>
</dbReference>
<comment type="caution">
    <text evidence="1">The sequence shown here is derived from an EMBL/GenBank/DDBJ whole genome shotgun (WGS) entry which is preliminary data.</text>
</comment>
<evidence type="ECO:0000313" key="2">
    <source>
        <dbReference type="Proteomes" id="UP001497472"/>
    </source>
</evidence>
<dbReference type="AlphaFoldDB" id="A0AAV1K1L4"/>